<reference evidence="3 4" key="1">
    <citation type="submission" date="2023-08" db="EMBL/GenBank/DDBJ databases">
        <title>genomic of DY56.</title>
        <authorList>
            <person name="Wang Y."/>
        </authorList>
    </citation>
    <scope>NUCLEOTIDE SEQUENCE [LARGE SCALE GENOMIC DNA]</scope>
    <source>
        <strain evidence="3 4">DY56-A-20</strain>
    </source>
</reference>
<keyword evidence="1" id="KW-1133">Transmembrane helix</keyword>
<feature type="transmembrane region" description="Helical" evidence="1">
    <location>
        <begin position="360"/>
        <end position="384"/>
    </location>
</feature>
<accession>A0ABT9HB64</accession>
<feature type="transmembrane region" description="Helical" evidence="1">
    <location>
        <begin position="391"/>
        <end position="410"/>
    </location>
</feature>
<gene>
    <name evidence="3" type="ORF">Q9K01_13155</name>
</gene>
<feature type="transmembrane region" description="Helical" evidence="1">
    <location>
        <begin position="178"/>
        <end position="195"/>
    </location>
</feature>
<name>A0ABT9HB64_9SPHN</name>
<feature type="domain" description="DUF6418" evidence="2">
    <location>
        <begin position="319"/>
        <end position="417"/>
    </location>
</feature>
<proteinExistence type="predicted"/>
<keyword evidence="1" id="KW-0472">Membrane</keyword>
<feature type="transmembrane region" description="Helical" evidence="1">
    <location>
        <begin position="201"/>
        <end position="222"/>
    </location>
</feature>
<feature type="transmembrane region" description="Helical" evidence="1">
    <location>
        <begin position="243"/>
        <end position="265"/>
    </location>
</feature>
<sequence>MVSIIFAIFGLLTIILLWQRQRPAFIAGFIVIFSLAYRIVDITYLDLVGPIYAIELERHVGGNGAAPIFVVATLCFIVPLWIIVSRQRILAGIEDVIPPSAYLDGLQRAAFIGCSAYIAFLYLDMLRIGVIPLFAGIDRLEYQLVSGIVHNLAYEMNFLVSAVIGIFTVLPRLRGKRLSLPFIALLMAFLIYWALTGNRFSAFLITLSYFALPFGALVAMQAKGILRRESVRGTWSSLLSSRIFMFFGFITVVISVTALMFNSYYTVRNYADPTFHLSQRVLVQPVQTWSSTWEMVRYDFDRGINHTALDLVLLNPPNPDSNTTIQYLMERELGYFRAMELINAGQQYAGGYPEIFFELFGFWLAIPLMILLGSAAAFLLYIALRSVAQGRALTAAMAVYLYYGFGVAYIGGMLNFLLAPTFALKLVALLIFFFVERRLVRAERAPSAFVPPFQGIASAGHLPAIHSRDDVGGRS</sequence>
<evidence type="ECO:0000313" key="3">
    <source>
        <dbReference type="EMBL" id="MDP4540574.1"/>
    </source>
</evidence>
<dbReference type="Pfam" id="PF19982">
    <property type="entry name" value="DUF6418"/>
    <property type="match status" value="1"/>
</dbReference>
<comment type="caution">
    <text evidence="3">The sequence shown here is derived from an EMBL/GenBank/DDBJ whole genome shotgun (WGS) entry which is preliminary data.</text>
</comment>
<dbReference type="Proteomes" id="UP001235664">
    <property type="component" value="Unassembled WGS sequence"/>
</dbReference>
<dbReference type="InterPro" id="IPR046303">
    <property type="entry name" value="DUF6418"/>
</dbReference>
<feature type="transmembrane region" description="Helical" evidence="1">
    <location>
        <begin position="416"/>
        <end position="435"/>
    </location>
</feature>
<organism evidence="3 4">
    <name type="scientific">Qipengyuania benthica</name>
    <dbReference type="NCBI Taxonomy" id="3067651"/>
    <lineage>
        <taxon>Bacteria</taxon>
        <taxon>Pseudomonadati</taxon>
        <taxon>Pseudomonadota</taxon>
        <taxon>Alphaproteobacteria</taxon>
        <taxon>Sphingomonadales</taxon>
        <taxon>Erythrobacteraceae</taxon>
        <taxon>Qipengyuania</taxon>
    </lineage>
</organism>
<feature type="transmembrane region" description="Helical" evidence="1">
    <location>
        <begin position="24"/>
        <end position="45"/>
    </location>
</feature>
<dbReference type="RefSeq" id="WP_305930582.1">
    <property type="nucleotide sequence ID" value="NZ_JAVAIL010000005.1"/>
</dbReference>
<evidence type="ECO:0000256" key="1">
    <source>
        <dbReference type="SAM" id="Phobius"/>
    </source>
</evidence>
<keyword evidence="4" id="KW-1185">Reference proteome</keyword>
<feature type="transmembrane region" description="Helical" evidence="1">
    <location>
        <begin position="65"/>
        <end position="84"/>
    </location>
</feature>
<dbReference type="EMBL" id="JAVAIL010000005">
    <property type="protein sequence ID" value="MDP4540574.1"/>
    <property type="molecule type" value="Genomic_DNA"/>
</dbReference>
<feature type="transmembrane region" description="Helical" evidence="1">
    <location>
        <begin position="152"/>
        <end position="171"/>
    </location>
</feature>
<evidence type="ECO:0000313" key="4">
    <source>
        <dbReference type="Proteomes" id="UP001235664"/>
    </source>
</evidence>
<protein>
    <submittedName>
        <fullName evidence="3">DUF6418 domain-containing protein</fullName>
    </submittedName>
</protein>
<keyword evidence="1" id="KW-0812">Transmembrane</keyword>
<evidence type="ECO:0000259" key="2">
    <source>
        <dbReference type="Pfam" id="PF19982"/>
    </source>
</evidence>